<comment type="caution">
    <text evidence="4">The sequence shown here is derived from an EMBL/GenBank/DDBJ whole genome shotgun (WGS) entry which is preliminary data.</text>
</comment>
<evidence type="ECO:0000313" key="5">
    <source>
        <dbReference type="Proteomes" id="UP001627154"/>
    </source>
</evidence>
<feature type="compositionally biased region" description="Low complexity" evidence="2">
    <location>
        <begin position="100"/>
        <end position="111"/>
    </location>
</feature>
<keyword evidence="5" id="KW-1185">Reference proteome</keyword>
<sequence>MNESEQKPRRDDKPSTTPSVDDKDERSKKKVFFRDSSVDDPLTDLLLSDKESSEDEDAKKYERKAEITEETAKLSKSDDKQETKMKSLFDDMNDDDDYLTKTTTSSAQSKKSLMEDLFGSSRSKSSPDLRKKNLFDHEMPAAPMVSSSTRTIPRETTMTTSSRLSSEIASKGSSGNVGFSLSAGKEPRRGRRATPQNNDPLGLLSAPLLVDDTLKIEEKSSAVKIVEPGIGEARKEEAVTVPNDDLPEWLGGPPKLAGDKEAKLSGLTDQSTTLLATSSSVLADSSRVNDATASKLLAMEFDQRAALVGMQQQEHELRTALALSQQSGKLNGLLAAQRAKLAEQESQFDALLARQCERQATMEAQIRAQQERIDSYIGALASQPEAGLTSTVDQELRRAKETTRERDEREAELQKLKLEKSCLECTLESLKDKHEKETTMLEDSYKKQITFLEEQMVQMEKRMMDDVECIEADYKLKIQKLKEEMTEIEADRRAERDRAKAEHAKLIAEMQDRHFKNVDLLQREHLETIERLTRTKESERRAINTMTQESTNVQNILNKSQVIVEGLEGMQKKFQSRDERFDESRDHHYSMLEKNIEYLKEQLEKQREAFSEEKKKLTATIEKLETEISQLMLEFHKQNASLKETEELYRSKEQALLRDREILVDQTNWERERIQAMREAWAKEQNVQMQWLAQERQTIAAERGKLQIFDRLKIGENESSKAELEATIKAAQDAKACANQERLKWREKIAELDAQASEIREKEARLVQKARELQQFTQSAVAKRDEGLQALKQARFIEERYKEKLGKLQIQEDILTQKESQIAIEKLQLAKDRLSIHINEAEKPEDALNRANAKTPINHETTSYYSQFPGSSRYSHKDIIDPQLILLKYELDNKLQMRQGSSTESCNEMIL</sequence>
<feature type="compositionally biased region" description="Polar residues" evidence="2">
    <location>
        <begin position="163"/>
        <end position="179"/>
    </location>
</feature>
<feature type="compositionally biased region" description="Low complexity" evidence="2">
    <location>
        <begin position="148"/>
        <end position="162"/>
    </location>
</feature>
<proteinExistence type="predicted"/>
<reference evidence="4 5" key="1">
    <citation type="journal article" date="2024" name="bioRxiv">
        <title>A reference genome for Trichogramma kaykai: A tiny desert-dwelling parasitoid wasp with competing sex-ratio distorters.</title>
        <authorList>
            <person name="Culotta J."/>
            <person name="Lindsey A.R."/>
        </authorList>
    </citation>
    <scope>NUCLEOTIDE SEQUENCE [LARGE SCALE GENOMIC DNA]</scope>
    <source>
        <strain evidence="4 5">KSX58</strain>
    </source>
</reference>
<feature type="compositionally biased region" description="Basic and acidic residues" evidence="2">
    <location>
        <begin position="125"/>
        <end position="139"/>
    </location>
</feature>
<accession>A0ABD2VZQ4</accession>
<dbReference type="InterPro" id="IPR033561">
    <property type="entry name" value="FBF1"/>
</dbReference>
<protein>
    <recommendedName>
        <fullName evidence="3">Fas-binding factor 1 C-terminal domain-containing protein</fullName>
    </recommendedName>
</protein>
<gene>
    <name evidence="4" type="ORF">TKK_018329</name>
</gene>
<organism evidence="4 5">
    <name type="scientific">Trichogramma kaykai</name>
    <dbReference type="NCBI Taxonomy" id="54128"/>
    <lineage>
        <taxon>Eukaryota</taxon>
        <taxon>Metazoa</taxon>
        <taxon>Ecdysozoa</taxon>
        <taxon>Arthropoda</taxon>
        <taxon>Hexapoda</taxon>
        <taxon>Insecta</taxon>
        <taxon>Pterygota</taxon>
        <taxon>Neoptera</taxon>
        <taxon>Endopterygota</taxon>
        <taxon>Hymenoptera</taxon>
        <taxon>Apocrita</taxon>
        <taxon>Proctotrupomorpha</taxon>
        <taxon>Chalcidoidea</taxon>
        <taxon>Trichogrammatidae</taxon>
        <taxon>Trichogramma</taxon>
    </lineage>
</organism>
<evidence type="ECO:0000256" key="1">
    <source>
        <dbReference type="SAM" id="Coils"/>
    </source>
</evidence>
<keyword evidence="1" id="KW-0175">Coiled coil</keyword>
<dbReference type="AlphaFoldDB" id="A0ABD2VZQ4"/>
<evidence type="ECO:0000256" key="2">
    <source>
        <dbReference type="SAM" id="MobiDB-lite"/>
    </source>
</evidence>
<feature type="coiled-coil region" evidence="1">
    <location>
        <begin position="589"/>
        <end position="641"/>
    </location>
</feature>
<feature type="coiled-coil region" evidence="1">
    <location>
        <begin position="392"/>
        <end position="498"/>
    </location>
</feature>
<evidence type="ECO:0000259" key="3">
    <source>
        <dbReference type="Pfam" id="PF21007"/>
    </source>
</evidence>
<dbReference type="EMBL" id="JBJJXI010000148">
    <property type="protein sequence ID" value="KAL3386117.1"/>
    <property type="molecule type" value="Genomic_DNA"/>
</dbReference>
<feature type="compositionally biased region" description="Basic and acidic residues" evidence="2">
    <location>
        <begin position="1"/>
        <end position="37"/>
    </location>
</feature>
<feature type="region of interest" description="Disordered" evidence="2">
    <location>
        <begin position="1"/>
        <end position="200"/>
    </location>
</feature>
<feature type="compositionally biased region" description="Basic and acidic residues" evidence="2">
    <location>
        <begin position="47"/>
        <end position="89"/>
    </location>
</feature>
<dbReference type="Pfam" id="PF21007">
    <property type="entry name" value="FBF1"/>
    <property type="match status" value="1"/>
</dbReference>
<feature type="coiled-coil region" evidence="1">
    <location>
        <begin position="714"/>
        <end position="779"/>
    </location>
</feature>
<dbReference type="PANTHER" id="PTHR33689">
    <property type="entry name" value="FAS-BINDING FACTOR 1"/>
    <property type="match status" value="1"/>
</dbReference>
<name>A0ABD2VZQ4_9HYME</name>
<dbReference type="PANTHER" id="PTHR33689:SF1">
    <property type="entry name" value="FAS-BINDING FACTOR 1"/>
    <property type="match status" value="1"/>
</dbReference>
<dbReference type="InterPro" id="IPR049390">
    <property type="entry name" value="FBF1_C"/>
</dbReference>
<dbReference type="Proteomes" id="UP001627154">
    <property type="component" value="Unassembled WGS sequence"/>
</dbReference>
<evidence type="ECO:0000313" key="4">
    <source>
        <dbReference type="EMBL" id="KAL3386117.1"/>
    </source>
</evidence>
<feature type="domain" description="Fas-binding factor 1 C-terminal" evidence="3">
    <location>
        <begin position="416"/>
        <end position="871"/>
    </location>
</feature>